<evidence type="ECO:0000313" key="2">
    <source>
        <dbReference type="Proteomes" id="UP000673383"/>
    </source>
</evidence>
<dbReference type="RefSeq" id="WP_172646625.1">
    <property type="nucleotide sequence ID" value="NZ_JAFICZ010000001.1"/>
</dbReference>
<reference evidence="1" key="1">
    <citation type="submission" date="2021-02" db="EMBL/GenBank/DDBJ databases">
        <title>Genomic Encyclopedia of Type Strains, Phase IV (KMG-V): Genome sequencing to study the core and pangenomes of soil and plant-associated prokaryotes.</title>
        <authorList>
            <person name="Whitman W."/>
        </authorList>
    </citation>
    <scope>NUCLEOTIDE SEQUENCE</scope>
    <source>
        <strain evidence="1">USDA 406</strain>
    </source>
</reference>
<dbReference type="EMBL" id="JAFICZ010000001">
    <property type="protein sequence ID" value="MBP1293259.1"/>
    <property type="molecule type" value="Genomic_DNA"/>
</dbReference>
<accession>A0A8I2C375</accession>
<protein>
    <submittedName>
        <fullName evidence="1">Uncharacterized protein</fullName>
    </submittedName>
</protein>
<dbReference type="Proteomes" id="UP000673383">
    <property type="component" value="Unassembled WGS sequence"/>
</dbReference>
<proteinExistence type="predicted"/>
<dbReference type="AlphaFoldDB" id="A0A8I2C375"/>
<comment type="caution">
    <text evidence="1">The sequence shown here is derived from an EMBL/GenBank/DDBJ whole genome shotgun (WGS) entry which is preliminary data.</text>
</comment>
<name>A0A8I2C375_BRAEL</name>
<sequence>MSRQTNFLVQSFDPAKGDQLKAAAPIVCRSEESARRTAERLALSKAGVVAFSTSSDTETGDYDDQPTVFFRAGRVPAEFDAMP</sequence>
<evidence type="ECO:0000313" key="1">
    <source>
        <dbReference type="EMBL" id="MBP1293259.1"/>
    </source>
</evidence>
<organism evidence="1 2">
    <name type="scientific">Bradyrhizobium elkanii</name>
    <dbReference type="NCBI Taxonomy" id="29448"/>
    <lineage>
        <taxon>Bacteria</taxon>
        <taxon>Pseudomonadati</taxon>
        <taxon>Pseudomonadota</taxon>
        <taxon>Alphaproteobacteria</taxon>
        <taxon>Hyphomicrobiales</taxon>
        <taxon>Nitrobacteraceae</taxon>
        <taxon>Bradyrhizobium</taxon>
    </lineage>
</organism>
<gene>
    <name evidence="1" type="ORF">JOH49_003012</name>
</gene>